<dbReference type="AlphaFoldDB" id="A0A0P1BNE9"/>
<dbReference type="STRING" id="401625.A0A0P1BNE9"/>
<name>A0A0P1BNE9_9BASI</name>
<keyword evidence="3" id="KW-1185">Reference proteome</keyword>
<feature type="region of interest" description="Disordered" evidence="1">
    <location>
        <begin position="242"/>
        <end position="316"/>
    </location>
</feature>
<dbReference type="Proteomes" id="UP000054845">
    <property type="component" value="Unassembled WGS sequence"/>
</dbReference>
<feature type="compositionally biased region" description="Polar residues" evidence="1">
    <location>
        <begin position="259"/>
        <end position="294"/>
    </location>
</feature>
<sequence>MSRFVATPAALARADPFKRLIIGIDVGLYATSASFCLIKRGAKRKVEGVDPWPGTRQQFVASIVEYDDCGRAKLRTSPCCECECDAEAHSHPQTSRHSVDCWALMRVIGATSSTSSDSEIVDLDRVLTQLADFLSLVWQDVGAFLWSRFSEEHRALIDGTTKVELVLTHPGHWGKAQRGLLEHACGEAGIVERGGRLRLTLVSRSDAALHFVAPQMRAEEQVIVVGAEDGCDVAAWRPTGEKYQQIGDRTTTHHRRRPQNSTARNSDSTTVQADPSGSGTVSKPLHQGTSANVQKRQRRGRSNVEEDTPAPQRAWSDPQMTTYSVIDFFYAAASIAIAEHVAKHVDTLCQQDKSVAIFTINQIGAFFPFHSTLGERLRACAQGRQRVRVVEPDSKSQKSLAEGAVQMAMRNIVIKDTRKSFFGMAFCESYDPDKPEHLARRDSRIRHPLSQAFILPGRFQLLATKDAEGDVECAPTTLNAFCSASPLQSTVKLKILVCKAETCPWWLHDAPFEELLPIKLDLSEAAFPCRRCTATGLTYYRWQWTCELKWEGTEMNVVCKPGEGQGLFASSVSPIPARHALYWAAKVERETTGIMNEGESKGQGTIEKWETTKKDKKKSKKKSKKKRSTSSKGIRARSLTSRK</sequence>
<dbReference type="EMBL" id="CCYA01000265">
    <property type="protein sequence ID" value="CEH17653.1"/>
    <property type="molecule type" value="Genomic_DNA"/>
</dbReference>
<dbReference type="OrthoDB" id="10297106at2759"/>
<dbReference type="Gene3D" id="3.30.420.40">
    <property type="match status" value="1"/>
</dbReference>
<feature type="compositionally biased region" description="Basic residues" evidence="1">
    <location>
        <begin position="614"/>
        <end position="629"/>
    </location>
</feature>
<feature type="region of interest" description="Disordered" evidence="1">
    <location>
        <begin position="594"/>
        <end position="643"/>
    </location>
</feature>
<accession>A0A0P1BNE9</accession>
<reference evidence="2 3" key="1">
    <citation type="submission" date="2014-09" db="EMBL/GenBank/DDBJ databases">
        <authorList>
            <person name="Magalhaes I.L.F."/>
            <person name="Oliveira U."/>
            <person name="Santos F.R."/>
            <person name="Vidigal T.H.D.A."/>
            <person name="Brescovit A.D."/>
            <person name="Santos A.J."/>
        </authorList>
    </citation>
    <scope>NUCLEOTIDE SEQUENCE [LARGE SCALE GENOMIC DNA]</scope>
</reference>
<evidence type="ECO:0000313" key="3">
    <source>
        <dbReference type="Proteomes" id="UP000054845"/>
    </source>
</evidence>
<evidence type="ECO:0000256" key="1">
    <source>
        <dbReference type="SAM" id="MobiDB-lite"/>
    </source>
</evidence>
<organism evidence="2 3">
    <name type="scientific">Ceraceosorus bombacis</name>
    <dbReference type="NCBI Taxonomy" id="401625"/>
    <lineage>
        <taxon>Eukaryota</taxon>
        <taxon>Fungi</taxon>
        <taxon>Dikarya</taxon>
        <taxon>Basidiomycota</taxon>
        <taxon>Ustilaginomycotina</taxon>
        <taxon>Exobasidiomycetes</taxon>
        <taxon>Ceraceosorales</taxon>
        <taxon>Ceraceosoraceae</taxon>
        <taxon>Ceraceosorus</taxon>
    </lineage>
</organism>
<evidence type="ECO:0000313" key="2">
    <source>
        <dbReference type="EMBL" id="CEH17653.1"/>
    </source>
</evidence>
<protein>
    <submittedName>
        <fullName evidence="2">Uncharacterized protein</fullName>
    </submittedName>
</protein>
<proteinExistence type="predicted"/>